<evidence type="ECO:0000256" key="3">
    <source>
        <dbReference type="ARBA" id="ARBA00022723"/>
    </source>
</evidence>
<dbReference type="EMBL" id="JBFOLJ010000003">
    <property type="protein sequence ID" value="KAL2551159.1"/>
    <property type="molecule type" value="Genomic_DNA"/>
</dbReference>
<evidence type="ECO:0000313" key="8">
    <source>
        <dbReference type="EMBL" id="KAL2551159.1"/>
    </source>
</evidence>
<dbReference type="SUPFAM" id="SSF57850">
    <property type="entry name" value="RING/U-box"/>
    <property type="match status" value="1"/>
</dbReference>
<evidence type="ECO:0000259" key="7">
    <source>
        <dbReference type="PROSITE" id="PS50089"/>
    </source>
</evidence>
<evidence type="ECO:0000256" key="4">
    <source>
        <dbReference type="ARBA" id="ARBA00022771"/>
    </source>
</evidence>
<dbReference type="InterPro" id="IPR013083">
    <property type="entry name" value="Znf_RING/FYVE/PHD"/>
</dbReference>
<feature type="domain" description="RING-type" evidence="7">
    <location>
        <begin position="168"/>
        <end position="209"/>
    </location>
</feature>
<dbReference type="Proteomes" id="UP001604277">
    <property type="component" value="Unassembled WGS sequence"/>
</dbReference>
<keyword evidence="9" id="KW-1185">Reference proteome</keyword>
<dbReference type="PANTHER" id="PTHR15710">
    <property type="entry name" value="E3 UBIQUITIN-PROTEIN LIGASE PRAJA"/>
    <property type="match status" value="1"/>
</dbReference>
<name>A0ABD1WN92_9LAMI</name>
<gene>
    <name evidence="8" type="ORF">Fot_12689</name>
</gene>
<dbReference type="AlphaFoldDB" id="A0ABD1WN92"/>
<dbReference type="GO" id="GO:0008270">
    <property type="term" value="F:zinc ion binding"/>
    <property type="evidence" value="ECO:0007669"/>
    <property type="project" value="UniProtKB-KW"/>
</dbReference>
<comment type="caution">
    <text evidence="8">The sequence shown here is derived from an EMBL/GenBank/DDBJ whole genome shotgun (WGS) entry which is preliminary data.</text>
</comment>
<dbReference type="CDD" id="cd16454">
    <property type="entry name" value="RING-H2_PA-TM-RING"/>
    <property type="match status" value="1"/>
</dbReference>
<evidence type="ECO:0000313" key="9">
    <source>
        <dbReference type="Proteomes" id="UP001604277"/>
    </source>
</evidence>
<dbReference type="PANTHER" id="PTHR15710:SF77">
    <property type="entry name" value="RING-H2 FINGER PROTEIN ATL21B"/>
    <property type="match status" value="1"/>
</dbReference>
<organism evidence="8 9">
    <name type="scientific">Forsythia ovata</name>
    <dbReference type="NCBI Taxonomy" id="205694"/>
    <lineage>
        <taxon>Eukaryota</taxon>
        <taxon>Viridiplantae</taxon>
        <taxon>Streptophyta</taxon>
        <taxon>Embryophyta</taxon>
        <taxon>Tracheophyta</taxon>
        <taxon>Spermatophyta</taxon>
        <taxon>Magnoliopsida</taxon>
        <taxon>eudicotyledons</taxon>
        <taxon>Gunneridae</taxon>
        <taxon>Pentapetalae</taxon>
        <taxon>asterids</taxon>
        <taxon>lamiids</taxon>
        <taxon>Lamiales</taxon>
        <taxon>Oleaceae</taxon>
        <taxon>Forsythieae</taxon>
        <taxon>Forsythia</taxon>
    </lineage>
</organism>
<keyword evidence="4 6" id="KW-0863">Zinc-finger</keyword>
<accession>A0ABD1WN92</accession>
<dbReference type="Gene3D" id="3.30.40.10">
    <property type="entry name" value="Zinc/RING finger domain, C3HC4 (zinc finger)"/>
    <property type="match status" value="1"/>
</dbReference>
<dbReference type="GO" id="GO:0061630">
    <property type="term" value="F:ubiquitin protein ligase activity"/>
    <property type="evidence" value="ECO:0007669"/>
    <property type="project" value="UniProtKB-EC"/>
</dbReference>
<dbReference type="SMART" id="SM00184">
    <property type="entry name" value="RING"/>
    <property type="match status" value="1"/>
</dbReference>
<protein>
    <recommendedName>
        <fullName evidence="2">RING-type E3 ubiquitin transferase</fullName>
        <ecNumber evidence="2">2.3.2.27</ecNumber>
    </recommendedName>
</protein>
<evidence type="ECO:0000256" key="2">
    <source>
        <dbReference type="ARBA" id="ARBA00012483"/>
    </source>
</evidence>
<dbReference type="Pfam" id="PF13639">
    <property type="entry name" value="zf-RING_2"/>
    <property type="match status" value="1"/>
</dbReference>
<proteinExistence type="predicted"/>
<dbReference type="EC" id="2.3.2.27" evidence="2"/>
<evidence type="ECO:0000256" key="6">
    <source>
        <dbReference type="PROSITE-ProRule" id="PRU00175"/>
    </source>
</evidence>
<keyword evidence="3" id="KW-0479">Metal-binding</keyword>
<dbReference type="InterPro" id="IPR001841">
    <property type="entry name" value="Znf_RING"/>
</dbReference>
<evidence type="ECO:0000256" key="5">
    <source>
        <dbReference type="ARBA" id="ARBA00022833"/>
    </source>
</evidence>
<comment type="catalytic activity">
    <reaction evidence="1">
        <text>S-ubiquitinyl-[E2 ubiquitin-conjugating enzyme]-L-cysteine + [acceptor protein]-L-lysine = [E2 ubiquitin-conjugating enzyme]-L-cysteine + N(6)-ubiquitinyl-[acceptor protein]-L-lysine.</text>
        <dbReference type="EC" id="2.3.2.27"/>
    </reaction>
</comment>
<keyword evidence="5" id="KW-0862">Zinc</keyword>
<reference evidence="9" key="1">
    <citation type="submission" date="2024-07" db="EMBL/GenBank/DDBJ databases">
        <title>Two chromosome-level genome assemblies of Korean endemic species Abeliophyllum distichum and Forsythia ovata (Oleaceae).</title>
        <authorList>
            <person name="Jang H."/>
        </authorList>
    </citation>
    <scope>NUCLEOTIDE SEQUENCE [LARGE SCALE GENOMIC DNA]</scope>
</reference>
<evidence type="ECO:0000256" key="1">
    <source>
        <dbReference type="ARBA" id="ARBA00000900"/>
    </source>
</evidence>
<sequence length="218" mass="25509">MYLNSRIDVRNYQEPVIHNESPSEFNVLVEFRYQNFERGLDCGDDGQFRVLMEVSEPEIFNVICLDFAKPYIELKQLVLAELANYHISSEESEEKIADGLYKFAHMRRRKYKEFSLVVTKKQFFDYLVDPSDIQNNGPHMVPASMEAIMLLSRKVMEYETDDTKVESCTICLEEIVERSMVATLSCSHIFHDDCISEWLKTSHYCPNCRFEMPTALNL</sequence>
<dbReference type="PROSITE" id="PS50089">
    <property type="entry name" value="ZF_RING_2"/>
    <property type="match status" value="1"/>
</dbReference>